<dbReference type="GO" id="GO:0005509">
    <property type="term" value="F:calcium ion binding"/>
    <property type="evidence" value="ECO:0007669"/>
    <property type="project" value="TreeGrafter"/>
</dbReference>
<keyword evidence="7" id="KW-0479">Metal-binding</keyword>
<dbReference type="PROSITE" id="PS50004">
    <property type="entry name" value="C2"/>
    <property type="match status" value="1"/>
</dbReference>
<dbReference type="GO" id="GO:0005829">
    <property type="term" value="C:cytosol"/>
    <property type="evidence" value="ECO:0007669"/>
    <property type="project" value="TreeGrafter"/>
</dbReference>
<dbReference type="InterPro" id="IPR002642">
    <property type="entry name" value="LysoPLipase_cat_dom"/>
</dbReference>
<reference evidence="11" key="1">
    <citation type="submission" date="2019-08" db="EMBL/GenBank/DDBJ databases">
        <title>The improved chromosome-level genome for the pearl oyster Pinctada fucata martensii using PacBio sequencing and Hi-C.</title>
        <authorList>
            <person name="Zheng Z."/>
        </authorList>
    </citation>
    <scope>NUCLEOTIDE SEQUENCE</scope>
    <source>
        <strain evidence="11">ZZ-2019</strain>
        <tissue evidence="11">Adductor muscle</tissue>
    </source>
</reference>
<evidence type="ECO:0000256" key="7">
    <source>
        <dbReference type="RuleBase" id="RU362102"/>
    </source>
</evidence>
<evidence type="ECO:0000256" key="4">
    <source>
        <dbReference type="ARBA" id="ARBA00022801"/>
    </source>
</evidence>
<comment type="caution">
    <text evidence="11">The sequence shown here is derived from an EMBL/GenBank/DDBJ whole genome shotgun (WGS) entry which is preliminary data.</text>
</comment>
<dbReference type="Pfam" id="PF01735">
    <property type="entry name" value="PLA2_B"/>
    <property type="match status" value="1"/>
</dbReference>
<protein>
    <recommendedName>
        <fullName evidence="2 7">Phospholipase A2</fullName>
        <ecNumber evidence="2 7">3.1.1.4</ecNumber>
    </recommendedName>
</protein>
<dbReference type="Gene3D" id="2.60.40.150">
    <property type="entry name" value="C2 domain"/>
    <property type="match status" value="1"/>
</dbReference>
<feature type="compositionally biased region" description="Basic residues" evidence="8">
    <location>
        <begin position="443"/>
        <end position="454"/>
    </location>
</feature>
<dbReference type="SMART" id="SM00022">
    <property type="entry name" value="PLAc"/>
    <property type="match status" value="1"/>
</dbReference>
<dbReference type="PANTHER" id="PTHR10728:SF40">
    <property type="entry name" value="PATATIN FAMILY PROTEIN"/>
    <property type="match status" value="1"/>
</dbReference>
<feature type="domain" description="C2" evidence="9">
    <location>
        <begin position="1"/>
        <end position="119"/>
    </location>
</feature>
<feature type="domain" description="PLA2c" evidence="10">
    <location>
        <begin position="130"/>
        <end position="740"/>
    </location>
</feature>
<feature type="compositionally biased region" description="Acidic residues" evidence="8">
    <location>
        <begin position="424"/>
        <end position="437"/>
    </location>
</feature>
<evidence type="ECO:0000256" key="2">
    <source>
        <dbReference type="ARBA" id="ARBA00013278"/>
    </source>
</evidence>
<feature type="compositionally biased region" description="Polar residues" evidence="8">
    <location>
        <begin position="738"/>
        <end position="747"/>
    </location>
</feature>
<dbReference type="EC" id="3.1.1.4" evidence="2 7"/>
<dbReference type="GO" id="GO:0047498">
    <property type="term" value="F:calcium-dependent phospholipase A2 activity"/>
    <property type="evidence" value="ECO:0007669"/>
    <property type="project" value="TreeGrafter"/>
</dbReference>
<dbReference type="AlphaFoldDB" id="A0AA88XKN5"/>
<dbReference type="InterPro" id="IPR016035">
    <property type="entry name" value="Acyl_Trfase/lysoPLipase"/>
</dbReference>
<evidence type="ECO:0000259" key="10">
    <source>
        <dbReference type="PROSITE" id="PS51210"/>
    </source>
</evidence>
<accession>A0AA88XKN5</accession>
<gene>
    <name evidence="11" type="ORF">FSP39_002429</name>
</gene>
<dbReference type="Gene3D" id="3.40.1090.10">
    <property type="entry name" value="Cytosolic phospholipase A2 catalytic domain"/>
    <property type="match status" value="1"/>
</dbReference>
<comment type="catalytic activity">
    <reaction evidence="7">
        <text>a 1,2-diacyl-sn-glycero-3-phosphocholine + H2O = a 1-acyl-sn-glycero-3-phosphocholine + a fatty acid + H(+)</text>
        <dbReference type="Rhea" id="RHEA:15801"/>
        <dbReference type="ChEBI" id="CHEBI:15377"/>
        <dbReference type="ChEBI" id="CHEBI:15378"/>
        <dbReference type="ChEBI" id="CHEBI:28868"/>
        <dbReference type="ChEBI" id="CHEBI:57643"/>
        <dbReference type="ChEBI" id="CHEBI:58168"/>
        <dbReference type="EC" id="3.1.1.4"/>
    </reaction>
</comment>
<dbReference type="SUPFAM" id="SSF52151">
    <property type="entry name" value="FabD/lysophospholipase-like"/>
    <property type="match status" value="1"/>
</dbReference>
<dbReference type="Proteomes" id="UP001186944">
    <property type="component" value="Unassembled WGS sequence"/>
</dbReference>
<dbReference type="EMBL" id="VSWD01000011">
    <property type="protein sequence ID" value="KAK3087155.1"/>
    <property type="molecule type" value="Genomic_DNA"/>
</dbReference>
<keyword evidence="5 6" id="KW-0443">Lipid metabolism</keyword>
<dbReference type="GO" id="GO:0005544">
    <property type="term" value="F:calcium-dependent phospholipid binding"/>
    <property type="evidence" value="ECO:0007669"/>
    <property type="project" value="TreeGrafter"/>
</dbReference>
<evidence type="ECO:0000256" key="3">
    <source>
        <dbReference type="ARBA" id="ARBA00022490"/>
    </source>
</evidence>
<evidence type="ECO:0000259" key="9">
    <source>
        <dbReference type="PROSITE" id="PS50004"/>
    </source>
</evidence>
<dbReference type="GO" id="GO:0046475">
    <property type="term" value="P:glycerophospholipid catabolic process"/>
    <property type="evidence" value="ECO:0007669"/>
    <property type="project" value="TreeGrafter"/>
</dbReference>
<feature type="region of interest" description="Disordered" evidence="8">
    <location>
        <begin position="416"/>
        <end position="455"/>
    </location>
</feature>
<dbReference type="PROSITE" id="PS51210">
    <property type="entry name" value="PLA2C"/>
    <property type="match status" value="1"/>
</dbReference>
<dbReference type="SUPFAM" id="SSF49562">
    <property type="entry name" value="C2 domain (Calcium/lipid-binding domain, CaLB)"/>
    <property type="match status" value="1"/>
</dbReference>
<evidence type="ECO:0000256" key="6">
    <source>
        <dbReference type="PROSITE-ProRule" id="PRU00555"/>
    </source>
</evidence>
<evidence type="ECO:0000256" key="1">
    <source>
        <dbReference type="ARBA" id="ARBA00004496"/>
    </source>
</evidence>
<dbReference type="SMART" id="SM00239">
    <property type="entry name" value="C2"/>
    <property type="match status" value="1"/>
</dbReference>
<organism evidence="11 12">
    <name type="scientific">Pinctada imbricata</name>
    <name type="common">Atlantic pearl-oyster</name>
    <name type="synonym">Pinctada martensii</name>
    <dbReference type="NCBI Taxonomy" id="66713"/>
    <lineage>
        <taxon>Eukaryota</taxon>
        <taxon>Metazoa</taxon>
        <taxon>Spiralia</taxon>
        <taxon>Lophotrochozoa</taxon>
        <taxon>Mollusca</taxon>
        <taxon>Bivalvia</taxon>
        <taxon>Autobranchia</taxon>
        <taxon>Pteriomorphia</taxon>
        <taxon>Pterioida</taxon>
        <taxon>Pterioidea</taxon>
        <taxon>Pteriidae</taxon>
        <taxon>Pinctada</taxon>
    </lineage>
</organism>
<keyword evidence="4 6" id="KW-0378">Hydrolase</keyword>
<evidence type="ECO:0000256" key="8">
    <source>
        <dbReference type="SAM" id="MobiDB-lite"/>
    </source>
</evidence>
<evidence type="ECO:0000313" key="11">
    <source>
        <dbReference type="EMBL" id="KAK3087155.1"/>
    </source>
</evidence>
<comment type="subcellular location">
    <subcellularLocation>
        <location evidence="1">Cytoplasm</location>
    </subcellularLocation>
</comment>
<evidence type="ECO:0000313" key="12">
    <source>
        <dbReference type="Proteomes" id="UP001186944"/>
    </source>
</evidence>
<dbReference type="PANTHER" id="PTHR10728">
    <property type="entry name" value="CYTOSOLIC PHOSPHOLIPASE A2"/>
    <property type="match status" value="1"/>
</dbReference>
<keyword evidence="7" id="KW-0106">Calcium</keyword>
<keyword evidence="3 7" id="KW-0963">Cytoplasm</keyword>
<proteinExistence type="predicted"/>
<name>A0AA88XKN5_PINIB</name>
<keyword evidence="12" id="KW-1185">Reference proteome</keyword>
<comment type="domain">
    <text evidence="7">The N-terminal C2 domain associates with lipid membranes upon calcium binding.</text>
</comment>
<dbReference type="InterPro" id="IPR000008">
    <property type="entry name" value="C2_dom"/>
</dbReference>
<feature type="region of interest" description="Disordered" evidence="8">
    <location>
        <begin position="730"/>
        <end position="756"/>
    </location>
</feature>
<dbReference type="InterPro" id="IPR035892">
    <property type="entry name" value="C2_domain_sf"/>
</dbReference>
<dbReference type="Pfam" id="PF00168">
    <property type="entry name" value="C2"/>
    <property type="match status" value="1"/>
</dbReference>
<sequence length="756" mass="87425">MKKSTKKTLQGITTPYVSIPRDVLDEKCYIITLVDTPDPYVILHISNAPNCYQRTVTKDNDVNPEWNETFKFYLDPMEQTSMEVTLMDGNYLYPDEMLGNPTTFPFEKLPYDNKIEKTFHFNERFFIILSCEPQLRFSLSLCDEERAFIERRKKKVMEAMYEVLGDDAPTKLHEVPSIGIIGSGGGFRAMSAYSGVWSALVDSRIMDMVTFAAGLSGSAWYIAQLYSHPDFPSRTPGELQAELGRNIEHSPVRLLGLSSVYNYITRICEKRKQGQPISFTDLFGHLVGETLLKDRDEPRLTDQQAILKKADVPLPLYTCLHVKKHISAMVFHEWMEFSPYEIGLPKYGTFLKPQLFGGKFFMGQLVKQYQEPPLHFLLGVWGSAFCIQFNRLLKDDKKVKGCEEVEAERMELEKELVQDLDCQSSEESETSESEMDDTGERKVPKKKDKNKKDKPRQEVPFWTDVLGKFFSKNHLLKTIEGRAAKVHSFMRGLSMNKVYPFSPFTSFSQEEISNRFSFGSAHQFKGIFDMYPTTMKKLYVVDGGLTFNSPYPLLLRPQRQVDIILSFDFSARPSDSSPPFKEILLAKEWAKLNNVPFPPIDPRVFDREGMKECYVFEDPDDPRCPTVLHFVLVNITFREEVLPGRPRTTTEEKEFADFDIFDDPDKPYSTFNFKYSKLAFDRLTKLMEFNTLMFKDLILRKIKECVVRKRENYAKGNRPIKIAEIKKLQESKRRQEGKSLNSMTSFEQDPDDVEPV</sequence>
<keyword evidence="6 7" id="KW-0442">Lipid degradation</keyword>
<evidence type="ECO:0000256" key="5">
    <source>
        <dbReference type="ARBA" id="ARBA00023098"/>
    </source>
</evidence>